<keyword evidence="4" id="KW-1185">Reference proteome</keyword>
<name>A0ABP3MLE5_SACER</name>
<proteinExistence type="predicted"/>
<feature type="coiled-coil region" evidence="1">
    <location>
        <begin position="87"/>
        <end position="114"/>
    </location>
</feature>
<organism evidence="3 4">
    <name type="scientific">Saccharopolyspora erythraea</name>
    <name type="common">Streptomyces erythraeus</name>
    <dbReference type="NCBI Taxonomy" id="1836"/>
    <lineage>
        <taxon>Bacteria</taxon>
        <taxon>Bacillati</taxon>
        <taxon>Actinomycetota</taxon>
        <taxon>Actinomycetes</taxon>
        <taxon>Pseudonocardiales</taxon>
        <taxon>Pseudonocardiaceae</taxon>
        <taxon>Saccharopolyspora</taxon>
    </lineage>
</organism>
<gene>
    <name evidence="3" type="ORF">GCM10009533_19890</name>
</gene>
<accession>A0ABP3MLE5</accession>
<dbReference type="Pfam" id="PF02371">
    <property type="entry name" value="Transposase_20"/>
    <property type="match status" value="1"/>
</dbReference>
<dbReference type="EMBL" id="BAAAGS010000009">
    <property type="protein sequence ID" value="GAA0520777.1"/>
    <property type="molecule type" value="Genomic_DNA"/>
</dbReference>
<evidence type="ECO:0000256" key="1">
    <source>
        <dbReference type="SAM" id="Coils"/>
    </source>
</evidence>
<evidence type="ECO:0000259" key="2">
    <source>
        <dbReference type="Pfam" id="PF02371"/>
    </source>
</evidence>
<reference evidence="4" key="1">
    <citation type="journal article" date="2019" name="Int. J. Syst. Evol. Microbiol.">
        <title>The Global Catalogue of Microorganisms (GCM) 10K type strain sequencing project: providing services to taxonomists for standard genome sequencing and annotation.</title>
        <authorList>
            <consortium name="The Broad Institute Genomics Platform"/>
            <consortium name="The Broad Institute Genome Sequencing Center for Infectious Disease"/>
            <person name="Wu L."/>
            <person name="Ma J."/>
        </authorList>
    </citation>
    <scope>NUCLEOTIDE SEQUENCE [LARGE SCALE GENOMIC DNA]</scope>
    <source>
        <strain evidence="4">JCM 10303</strain>
    </source>
</reference>
<protein>
    <recommendedName>
        <fullName evidence="2">Transposase IS116/IS110/IS902 C-terminal domain-containing protein</fullName>
    </recommendedName>
</protein>
<evidence type="ECO:0000313" key="3">
    <source>
        <dbReference type="EMBL" id="GAA0520777.1"/>
    </source>
</evidence>
<dbReference type="InterPro" id="IPR003346">
    <property type="entry name" value="Transposase_20"/>
</dbReference>
<evidence type="ECO:0000313" key="4">
    <source>
        <dbReference type="Proteomes" id="UP001500729"/>
    </source>
</evidence>
<dbReference type="InterPro" id="IPR047650">
    <property type="entry name" value="Transpos_IS110"/>
</dbReference>
<dbReference type="PANTHER" id="PTHR33055:SF16">
    <property type="entry name" value="TRANSPOSASE FOR INSERTION SEQUENCE ELEMENT IS1547"/>
    <property type="match status" value="1"/>
</dbReference>
<comment type="caution">
    <text evidence="3">The sequence shown here is derived from an EMBL/GenBank/DDBJ whole genome shotgun (WGS) entry which is preliminary data.</text>
</comment>
<dbReference type="Proteomes" id="UP001500729">
    <property type="component" value="Unassembled WGS sequence"/>
</dbReference>
<keyword evidence="1" id="KW-0175">Coiled coil</keyword>
<feature type="domain" description="Transposase IS116/IS110/IS902 C-terminal" evidence="2">
    <location>
        <begin position="120"/>
        <end position="200"/>
    </location>
</feature>
<dbReference type="PANTHER" id="PTHR33055">
    <property type="entry name" value="TRANSPOSASE FOR INSERTION SEQUENCE ELEMENT IS1111A"/>
    <property type="match status" value="1"/>
</dbReference>
<sequence>MLAGTVLGEPKTADGPVEMIRTLRVVRRSAMKARTQTANQLRSVLVTAPQKLRERFRGLAMHHLVATAARLRPGSMRSPEAAAKLALRMLAARYQQLTAEIEELDAQISGLASEAAPDLVAIKGVGTDIAASLLAAAGDNPERLRSEAAFAHLCGVSPIPASSGKTNRHRLNRGGNRDANRALYLLAVGRLSYDPRTRAYATKRTAEGKSKTEIIRCLKRYLAREVFHALTSKNSALQPPTPLPKDTAA</sequence>